<name>A0A0A9E0R9_ARUDO</name>
<proteinExistence type="predicted"/>
<dbReference type="AlphaFoldDB" id="A0A0A9E0R9"/>
<organism evidence="1">
    <name type="scientific">Arundo donax</name>
    <name type="common">Giant reed</name>
    <name type="synonym">Donax arundinaceus</name>
    <dbReference type="NCBI Taxonomy" id="35708"/>
    <lineage>
        <taxon>Eukaryota</taxon>
        <taxon>Viridiplantae</taxon>
        <taxon>Streptophyta</taxon>
        <taxon>Embryophyta</taxon>
        <taxon>Tracheophyta</taxon>
        <taxon>Spermatophyta</taxon>
        <taxon>Magnoliopsida</taxon>
        <taxon>Liliopsida</taxon>
        <taxon>Poales</taxon>
        <taxon>Poaceae</taxon>
        <taxon>PACMAD clade</taxon>
        <taxon>Arundinoideae</taxon>
        <taxon>Arundineae</taxon>
        <taxon>Arundo</taxon>
    </lineage>
</organism>
<sequence>MIICTSCLIPNLFFLIWIYLSAKYSAHGGQAEITFVTCCCSALVGIWSSFC</sequence>
<protein>
    <submittedName>
        <fullName evidence="1">Uncharacterized protein</fullName>
    </submittedName>
</protein>
<dbReference type="EMBL" id="GBRH01199750">
    <property type="protein sequence ID" value="JAD98145.1"/>
    <property type="molecule type" value="Transcribed_RNA"/>
</dbReference>
<reference evidence="1" key="2">
    <citation type="journal article" date="2015" name="Data Brief">
        <title>Shoot transcriptome of the giant reed, Arundo donax.</title>
        <authorList>
            <person name="Barrero R.A."/>
            <person name="Guerrero F.D."/>
            <person name="Moolhuijzen P."/>
            <person name="Goolsby J.A."/>
            <person name="Tidwell J."/>
            <person name="Bellgard S.E."/>
            <person name="Bellgard M.I."/>
        </authorList>
    </citation>
    <scope>NUCLEOTIDE SEQUENCE</scope>
    <source>
        <tissue evidence="1">Shoot tissue taken approximately 20 cm above the soil surface</tissue>
    </source>
</reference>
<evidence type="ECO:0000313" key="1">
    <source>
        <dbReference type="EMBL" id="JAD91525.1"/>
    </source>
</evidence>
<reference evidence="1" key="1">
    <citation type="submission" date="2014-09" db="EMBL/GenBank/DDBJ databases">
        <authorList>
            <person name="Magalhaes I.L.F."/>
            <person name="Oliveira U."/>
            <person name="Santos F.R."/>
            <person name="Vidigal T.H.D.A."/>
            <person name="Brescovit A.D."/>
            <person name="Santos A.J."/>
        </authorList>
    </citation>
    <scope>NUCLEOTIDE SEQUENCE</scope>
    <source>
        <tissue evidence="1">Shoot tissue taken approximately 20 cm above the soil surface</tissue>
    </source>
</reference>
<dbReference type="EMBL" id="GBRH01206370">
    <property type="protein sequence ID" value="JAD91525.1"/>
    <property type="molecule type" value="Transcribed_RNA"/>
</dbReference>
<accession>A0A0A9E0R9</accession>